<feature type="domain" description="Rhamnogalacturonase A/B/Epimerase-like pectate lyase" evidence="2">
    <location>
        <begin position="369"/>
        <end position="509"/>
    </location>
</feature>
<dbReference type="Pfam" id="PF12708">
    <property type="entry name" value="Pect-lyase_RHGA_epim"/>
    <property type="match status" value="1"/>
</dbReference>
<dbReference type="InterPro" id="IPR012334">
    <property type="entry name" value="Pectin_lyas_fold"/>
</dbReference>
<reference evidence="5" key="1">
    <citation type="submission" date="2020-10" db="EMBL/GenBank/DDBJ databases">
        <authorList>
            <person name="Gilroy R."/>
        </authorList>
    </citation>
    <scope>NUCLEOTIDE SEQUENCE</scope>
    <source>
        <strain evidence="5">B2-16538</strain>
    </source>
</reference>
<evidence type="ECO:0000313" key="6">
    <source>
        <dbReference type="Proteomes" id="UP000823750"/>
    </source>
</evidence>
<comment type="caution">
    <text evidence="5">The sequence shown here is derived from an EMBL/GenBank/DDBJ whole genome shotgun (WGS) entry which is preliminary data.</text>
</comment>
<evidence type="ECO:0000259" key="4">
    <source>
        <dbReference type="Pfam" id="PF16378"/>
    </source>
</evidence>
<dbReference type="Proteomes" id="UP000823750">
    <property type="component" value="Unassembled WGS sequence"/>
</dbReference>
<dbReference type="InterPro" id="IPR032149">
    <property type="entry name" value="DUF4988"/>
</dbReference>
<dbReference type="SUPFAM" id="SSF51126">
    <property type="entry name" value="Pectin lyase-like"/>
    <property type="match status" value="1"/>
</dbReference>
<organism evidence="5 6">
    <name type="scientific">Candidatus Cryptobacteroides excrementavium</name>
    <dbReference type="NCBI Taxonomy" id="2840759"/>
    <lineage>
        <taxon>Bacteria</taxon>
        <taxon>Pseudomonadati</taxon>
        <taxon>Bacteroidota</taxon>
        <taxon>Bacteroidia</taxon>
        <taxon>Bacteroidales</taxon>
        <taxon>Candidatus Cryptobacteroides</taxon>
    </lineage>
</organism>
<dbReference type="EMBL" id="JADILX010000044">
    <property type="protein sequence ID" value="MBO8485256.1"/>
    <property type="molecule type" value="Genomic_DNA"/>
</dbReference>
<proteinExistence type="predicted"/>
<evidence type="ECO:0000259" key="3">
    <source>
        <dbReference type="Pfam" id="PF16315"/>
    </source>
</evidence>
<feature type="coiled-coil region" evidence="1">
    <location>
        <begin position="24"/>
        <end position="51"/>
    </location>
</feature>
<evidence type="ECO:0000256" key="1">
    <source>
        <dbReference type="SAM" id="Coils"/>
    </source>
</evidence>
<dbReference type="Gene3D" id="2.160.20.10">
    <property type="entry name" value="Single-stranded right-handed beta-helix, Pectin lyase-like"/>
    <property type="match status" value="1"/>
</dbReference>
<dbReference type="PROSITE" id="PS51257">
    <property type="entry name" value="PROKAR_LIPOPROTEIN"/>
    <property type="match status" value="1"/>
</dbReference>
<dbReference type="InterPro" id="IPR032532">
    <property type="entry name" value="DUF4955"/>
</dbReference>
<reference evidence="5" key="2">
    <citation type="journal article" date="2021" name="PeerJ">
        <title>Extensive microbial diversity within the chicken gut microbiome revealed by metagenomics and culture.</title>
        <authorList>
            <person name="Gilroy R."/>
            <person name="Ravi A."/>
            <person name="Getino M."/>
            <person name="Pursley I."/>
            <person name="Horton D.L."/>
            <person name="Alikhan N.F."/>
            <person name="Baker D."/>
            <person name="Gharbi K."/>
            <person name="Hall N."/>
            <person name="Watson M."/>
            <person name="Adriaenssens E.M."/>
            <person name="Foster-Nyarko E."/>
            <person name="Jarju S."/>
            <person name="Secka A."/>
            <person name="Antonio M."/>
            <person name="Oren A."/>
            <person name="Chaudhuri R.R."/>
            <person name="La Ragione R."/>
            <person name="Hildebrand F."/>
            <person name="Pallen M.J."/>
        </authorList>
    </citation>
    <scope>NUCLEOTIDE SEQUENCE</scope>
    <source>
        <strain evidence="5">B2-16538</strain>
    </source>
</reference>
<dbReference type="Pfam" id="PF16315">
    <property type="entry name" value="DUF4955"/>
    <property type="match status" value="1"/>
</dbReference>
<feature type="domain" description="DUF4988" evidence="4">
    <location>
        <begin position="29"/>
        <end position="203"/>
    </location>
</feature>
<dbReference type="Pfam" id="PF16378">
    <property type="entry name" value="DUF4988"/>
    <property type="match status" value="1"/>
</dbReference>
<dbReference type="AlphaFoldDB" id="A0A9D9NRE0"/>
<evidence type="ECO:0000313" key="5">
    <source>
        <dbReference type="EMBL" id="MBO8485256.1"/>
    </source>
</evidence>
<name>A0A9D9NRE0_9BACT</name>
<keyword evidence="1" id="KW-0175">Coiled coil</keyword>
<evidence type="ECO:0000259" key="2">
    <source>
        <dbReference type="Pfam" id="PF12708"/>
    </source>
</evidence>
<protein>
    <submittedName>
        <fullName evidence="5">DUF4955 domain-containing protein</fullName>
    </submittedName>
</protein>
<dbReference type="InterPro" id="IPR011050">
    <property type="entry name" value="Pectin_lyase_fold/virulence"/>
</dbReference>
<feature type="domain" description="DUF4955" evidence="3">
    <location>
        <begin position="736"/>
        <end position="882"/>
    </location>
</feature>
<gene>
    <name evidence="5" type="ORF">IAB78_02405</name>
</gene>
<sequence>MTVNIKTIATILTAGLSLCSCSDYSDLESEISGLEDRVTAIEKQVGEINANAIAAKKLFDENNLIIGVNEREDGTGYDIEFSDGSYASIYVADDSRPGGGISPVIGIDADGNWTVQIGDREPEIIEDAPNAFGDDAIAPKVRVNEDGYWEISTDGGITYELITYGNGKPVYADASVLTSSFFTSVTYDAQSDRLTLVLSSGDEVTLAVYDILTIEFEGYEEGQSIFLSQELALNVTLSPDVTKAYFSEYPEGWRARLEETADGNGKHVLTVMAPETGTAGKYTVILRLESKEAYVRNCVLTFSLVDTQWDPSACAEWNEFVSGADNNVLLDFSYAGYMHGEKAPDEIAMNLESGTAIVNGETYRIYDLTDYGAIPDDGKSDRDAFLKVLTEISGGAGTADKPNPVLNTKGDQLTFNHKNKANAVVYFPEGNFILHTEEDNIENPSAPEGYVTPSIIIRCGNFVLKGAGRDKTTITMADMGMPSTTDMYSSPDMLQLKHNTGIQYNNILATVTGDTPKGGFSVEVNSTAELKAGDWVCLYLHNRELELVEKELAPYPVNPSSNWVIVGDGKEDNKNSGVVVKDLHQIKSVSGNRVTFHEPVMHEVEAKWDWKIVSYQHYETVGVEDITFAGNAKEDFDHHASWMDDGAYKPISMTRLVNSWMRRVDFTSVSEACSVIESANVSVYDCEISGARGHSAIRSQASSRVFIGAVRDRAHGRSMDELGHNVTGSDPNEITGQYHAVGVSKESMGAVLWRNTWGSDACFEAHATQPRATLIDCCKGSFRRWRQGGDEIQMPNHLSDLTIWNFNNTTAFSGEWIWWDKGSQWWKFMPPVVVGFHGEPVMFNEEQTLRISGEGMPVAPESLYEAQLKKRLGAVPGWLQSLKAVAQ</sequence>
<accession>A0A9D9NRE0</accession>
<dbReference type="InterPro" id="IPR024535">
    <property type="entry name" value="RHGA/B-epi-like_pectate_lyase"/>
</dbReference>